<dbReference type="Proteomes" id="UP000807716">
    <property type="component" value="Unassembled WGS sequence"/>
</dbReference>
<feature type="region of interest" description="Disordered" evidence="1">
    <location>
        <begin position="56"/>
        <end position="87"/>
    </location>
</feature>
<feature type="compositionally biased region" description="Acidic residues" evidence="1">
    <location>
        <begin position="74"/>
        <end position="83"/>
    </location>
</feature>
<evidence type="ECO:0000313" key="3">
    <source>
        <dbReference type="Proteomes" id="UP000807716"/>
    </source>
</evidence>
<sequence>MTMDSLAPPNMTSSVEAGTMKLAEKVSEGHTLEAKTAVAVGDGLELTNTSVLTDAVGNTETSDHSNDAGRSVPVDDDETESEDDRTSRAILQTQRPRAIVETEDEAQQKAREDVEQFIQSVMRSDRFIIDSAEQLGIANDGALMVDPEHGTVSFVLCDNLYKDWREAHERHTQTKFTQTKAPYTLKQGFKDGWSRHEHICHRGKPPTLHPERVKGGKTGKPRKARQWTYCGCKSFLQAYRKQREVRRSDGTTEMVWVYDILYMFRHNHPLGQNNGVGIRRLSPEMKEQIRMLAQNGLSVQAIHAQLNREVKARRPAMLWDDHVYYMDVYNIVYKANPNKSRKDT</sequence>
<proteinExistence type="predicted"/>
<feature type="region of interest" description="Disordered" evidence="1">
    <location>
        <begin position="201"/>
        <end position="222"/>
    </location>
</feature>
<organism evidence="2 3">
    <name type="scientific">Actinomortierella ambigua</name>
    <dbReference type="NCBI Taxonomy" id="1343610"/>
    <lineage>
        <taxon>Eukaryota</taxon>
        <taxon>Fungi</taxon>
        <taxon>Fungi incertae sedis</taxon>
        <taxon>Mucoromycota</taxon>
        <taxon>Mortierellomycotina</taxon>
        <taxon>Mortierellomycetes</taxon>
        <taxon>Mortierellales</taxon>
        <taxon>Mortierellaceae</taxon>
        <taxon>Actinomortierella</taxon>
    </lineage>
</organism>
<accession>A0A9P6U1W4</accession>
<keyword evidence="3" id="KW-1185">Reference proteome</keyword>
<dbReference type="OrthoDB" id="10409518at2759"/>
<dbReference type="EMBL" id="JAAAJB010000428">
    <property type="protein sequence ID" value="KAG0256064.1"/>
    <property type="molecule type" value="Genomic_DNA"/>
</dbReference>
<name>A0A9P6U1W4_9FUNG</name>
<reference evidence="2" key="1">
    <citation type="journal article" date="2020" name="Fungal Divers.">
        <title>Resolving the Mortierellaceae phylogeny through synthesis of multi-gene phylogenetics and phylogenomics.</title>
        <authorList>
            <person name="Vandepol N."/>
            <person name="Liber J."/>
            <person name="Desiro A."/>
            <person name="Na H."/>
            <person name="Kennedy M."/>
            <person name="Barry K."/>
            <person name="Grigoriev I.V."/>
            <person name="Miller A.N."/>
            <person name="O'Donnell K."/>
            <person name="Stajich J.E."/>
            <person name="Bonito G."/>
        </authorList>
    </citation>
    <scope>NUCLEOTIDE SEQUENCE</scope>
    <source>
        <strain evidence="2">BC1065</strain>
    </source>
</reference>
<protein>
    <submittedName>
        <fullName evidence="2">Uncharacterized protein</fullName>
    </submittedName>
</protein>
<gene>
    <name evidence="2" type="ORF">DFQ27_005924</name>
</gene>
<evidence type="ECO:0000256" key="1">
    <source>
        <dbReference type="SAM" id="MobiDB-lite"/>
    </source>
</evidence>
<evidence type="ECO:0000313" key="2">
    <source>
        <dbReference type="EMBL" id="KAG0256064.1"/>
    </source>
</evidence>
<comment type="caution">
    <text evidence="2">The sequence shown here is derived from an EMBL/GenBank/DDBJ whole genome shotgun (WGS) entry which is preliminary data.</text>
</comment>
<dbReference type="AlphaFoldDB" id="A0A9P6U1W4"/>